<reference evidence="2 3" key="1">
    <citation type="journal article" date="2020" name="IScience">
        <title>Genome Sequencing of the Endangered Kingdonia uniflora (Circaeasteraceae, Ranunculales) Reveals Potential Mechanisms of Evolutionary Specialization.</title>
        <authorList>
            <person name="Sun Y."/>
            <person name="Deng T."/>
            <person name="Zhang A."/>
            <person name="Moore M.J."/>
            <person name="Landis J.B."/>
            <person name="Lin N."/>
            <person name="Zhang H."/>
            <person name="Zhang X."/>
            <person name="Huang J."/>
            <person name="Zhang X."/>
            <person name="Sun H."/>
            <person name="Wang H."/>
        </authorList>
    </citation>
    <scope>NUCLEOTIDE SEQUENCE [LARGE SCALE GENOMIC DNA]</scope>
    <source>
        <strain evidence="2">TB1705</strain>
        <tissue evidence="2">Leaf</tissue>
    </source>
</reference>
<sequence length="214" mass="24099">MVDLKLVACHPLPSTNKNSREKNLIKKKSMSRTICRPNIIFDRLGFSFRNPNYKSSSFPRIIHSSYFGLSGGGGGFLKVDPTYRVHSRVTLVRASKWTQEKSPYDTLELERDANDEKIKFAYRRLAKFYHPDEGFEESEEWGCDDSFGSDDEPTSTMKKLLGFEQVEEGGDGKEMLNFLQFETTGVAEISVSIIGEGFTGSKGLENDGLKLGFP</sequence>
<name>A0A7J7M356_9MAGN</name>
<evidence type="ECO:0000259" key="1">
    <source>
        <dbReference type="PROSITE" id="PS50076"/>
    </source>
</evidence>
<dbReference type="PRINTS" id="PR00625">
    <property type="entry name" value="JDOMAIN"/>
</dbReference>
<dbReference type="OrthoDB" id="1738783at2759"/>
<organism evidence="2 3">
    <name type="scientific">Kingdonia uniflora</name>
    <dbReference type="NCBI Taxonomy" id="39325"/>
    <lineage>
        <taxon>Eukaryota</taxon>
        <taxon>Viridiplantae</taxon>
        <taxon>Streptophyta</taxon>
        <taxon>Embryophyta</taxon>
        <taxon>Tracheophyta</taxon>
        <taxon>Spermatophyta</taxon>
        <taxon>Magnoliopsida</taxon>
        <taxon>Ranunculales</taxon>
        <taxon>Circaeasteraceae</taxon>
        <taxon>Kingdonia</taxon>
    </lineage>
</organism>
<protein>
    <recommendedName>
        <fullName evidence="1">J domain-containing protein</fullName>
    </recommendedName>
</protein>
<dbReference type="EMBL" id="JACGCM010001798">
    <property type="protein sequence ID" value="KAF6149270.1"/>
    <property type="molecule type" value="Genomic_DNA"/>
</dbReference>
<dbReference type="InterPro" id="IPR036869">
    <property type="entry name" value="J_dom_sf"/>
</dbReference>
<dbReference type="InterPro" id="IPR001623">
    <property type="entry name" value="DnaJ_domain"/>
</dbReference>
<evidence type="ECO:0000313" key="3">
    <source>
        <dbReference type="Proteomes" id="UP000541444"/>
    </source>
</evidence>
<gene>
    <name evidence="2" type="ORF">GIB67_026126</name>
</gene>
<proteinExistence type="predicted"/>
<dbReference type="Gene3D" id="1.10.287.110">
    <property type="entry name" value="DnaJ domain"/>
    <property type="match status" value="1"/>
</dbReference>
<accession>A0A7J7M356</accession>
<comment type="caution">
    <text evidence="2">The sequence shown here is derived from an EMBL/GenBank/DDBJ whole genome shotgun (WGS) entry which is preliminary data.</text>
</comment>
<dbReference type="AlphaFoldDB" id="A0A7J7M356"/>
<dbReference type="CDD" id="cd06257">
    <property type="entry name" value="DnaJ"/>
    <property type="match status" value="1"/>
</dbReference>
<dbReference type="SUPFAM" id="SSF46565">
    <property type="entry name" value="Chaperone J-domain"/>
    <property type="match status" value="1"/>
</dbReference>
<dbReference type="PROSITE" id="PS50076">
    <property type="entry name" value="DNAJ_2"/>
    <property type="match status" value="1"/>
</dbReference>
<dbReference type="Pfam" id="PF00226">
    <property type="entry name" value="DnaJ"/>
    <property type="match status" value="1"/>
</dbReference>
<evidence type="ECO:0000313" key="2">
    <source>
        <dbReference type="EMBL" id="KAF6149270.1"/>
    </source>
</evidence>
<keyword evidence="3" id="KW-1185">Reference proteome</keyword>
<feature type="domain" description="J" evidence="1">
    <location>
        <begin position="102"/>
        <end position="152"/>
    </location>
</feature>
<dbReference type="Proteomes" id="UP000541444">
    <property type="component" value="Unassembled WGS sequence"/>
</dbReference>
<dbReference type="SMART" id="SM00271">
    <property type="entry name" value="DnaJ"/>
    <property type="match status" value="1"/>
</dbReference>